<keyword evidence="13" id="KW-0865">Zymogen</keyword>
<dbReference type="InterPro" id="IPR000209">
    <property type="entry name" value="Peptidase_S8/S53_dom"/>
</dbReference>
<protein>
    <recommendedName>
        <fullName evidence="4">tripeptidyl-peptidase II</fullName>
        <ecNumber evidence="4">3.4.14.10</ecNumber>
    </recommendedName>
</protein>
<dbReference type="GO" id="GO:0004252">
    <property type="term" value="F:serine-type endopeptidase activity"/>
    <property type="evidence" value="ECO:0007669"/>
    <property type="project" value="UniProtKB-UniRule"/>
</dbReference>
<feature type="active site" description="Charge relay system" evidence="15">
    <location>
        <position position="419"/>
    </location>
</feature>
<dbReference type="GO" id="GO:0046872">
    <property type="term" value="F:metal ion binding"/>
    <property type="evidence" value="ECO:0007669"/>
    <property type="project" value="UniProtKB-UniRule"/>
</dbReference>
<dbReference type="Gene3D" id="3.40.50.200">
    <property type="entry name" value="Peptidase S8/S53 domain"/>
    <property type="match status" value="1"/>
</dbReference>
<evidence type="ECO:0000256" key="12">
    <source>
        <dbReference type="ARBA" id="ARBA00023026"/>
    </source>
</evidence>
<feature type="binding site" evidence="15">
    <location>
        <position position="462"/>
    </location>
    <ligand>
        <name>Ca(2+)</name>
        <dbReference type="ChEBI" id="CHEBI:29108"/>
    </ligand>
</feature>
<dbReference type="GO" id="GO:0005576">
    <property type="term" value="C:extracellular region"/>
    <property type="evidence" value="ECO:0007669"/>
    <property type="project" value="UniProtKB-SubCell"/>
</dbReference>
<dbReference type="AlphaFoldDB" id="A0A5M3MD31"/>
<dbReference type="EC" id="3.4.14.10" evidence="4"/>
<dbReference type="SUPFAM" id="SSF52743">
    <property type="entry name" value="Subtilisin-like"/>
    <property type="match status" value="1"/>
</dbReference>
<keyword evidence="10 15" id="KW-0720">Serine protease</keyword>
<feature type="binding site" evidence="15">
    <location>
        <position position="480"/>
    </location>
    <ligand>
        <name>Ca(2+)</name>
        <dbReference type="ChEBI" id="CHEBI:29108"/>
    </ligand>
</feature>
<accession>A0A5M3MD31</accession>
<dbReference type="GO" id="GO:0006508">
    <property type="term" value="P:proteolysis"/>
    <property type="evidence" value="ECO:0007669"/>
    <property type="project" value="UniProtKB-KW"/>
</dbReference>
<dbReference type="RefSeq" id="XP_007773735.1">
    <property type="nucleotide sequence ID" value="XM_007775545.1"/>
</dbReference>
<dbReference type="CDD" id="cd04056">
    <property type="entry name" value="Peptidases_S53"/>
    <property type="match status" value="1"/>
</dbReference>
<dbReference type="PANTHER" id="PTHR14218">
    <property type="entry name" value="PROTEASE S8 TRIPEPTIDYL PEPTIDASE I CLN2"/>
    <property type="match status" value="1"/>
</dbReference>
<feature type="active site" description="Charge relay system" evidence="15">
    <location>
        <position position="224"/>
    </location>
</feature>
<dbReference type="InterPro" id="IPR036852">
    <property type="entry name" value="Peptidase_S8/S53_dom_sf"/>
</dbReference>
<dbReference type="OrthoDB" id="409122at2759"/>
<dbReference type="KEGG" id="cput:CONPUDRAFT_131111"/>
<evidence type="ECO:0000256" key="11">
    <source>
        <dbReference type="ARBA" id="ARBA00022837"/>
    </source>
</evidence>
<dbReference type="GeneID" id="19200315"/>
<comment type="catalytic activity">
    <reaction evidence="1">
        <text>Release of an N-terminal tripeptide from a polypeptide.</text>
        <dbReference type="EC" id="3.4.14.10"/>
    </reaction>
</comment>
<dbReference type="SUPFAM" id="SSF54897">
    <property type="entry name" value="Protease propeptides/inhibitors"/>
    <property type="match status" value="1"/>
</dbReference>
<keyword evidence="5" id="KW-0964">Secreted</keyword>
<dbReference type="Pfam" id="PF09286">
    <property type="entry name" value="Pro-kuma_activ"/>
    <property type="match status" value="1"/>
</dbReference>
<comment type="cofactor">
    <cofactor evidence="15">
        <name>Ca(2+)</name>
        <dbReference type="ChEBI" id="CHEBI:29108"/>
    </cofactor>
    <text evidence="15">Binds 1 Ca(2+) ion per subunit.</text>
</comment>
<evidence type="ECO:0000256" key="9">
    <source>
        <dbReference type="ARBA" id="ARBA00022801"/>
    </source>
</evidence>
<keyword evidence="18" id="KW-1185">Reference proteome</keyword>
<feature type="domain" description="Peptidase S53" evidence="16">
    <location>
        <begin position="144"/>
        <end position="502"/>
    </location>
</feature>
<dbReference type="Pfam" id="PF00082">
    <property type="entry name" value="Peptidase_S8"/>
    <property type="match status" value="1"/>
</dbReference>
<gene>
    <name evidence="17" type="ORF">CONPUDRAFT_131111</name>
</gene>
<dbReference type="EMBL" id="JH711586">
    <property type="protein sequence ID" value="EIW76535.1"/>
    <property type="molecule type" value="Genomic_DNA"/>
</dbReference>
<dbReference type="InterPro" id="IPR030400">
    <property type="entry name" value="Sedolisin_dom"/>
</dbReference>
<dbReference type="Proteomes" id="UP000053558">
    <property type="component" value="Unassembled WGS sequence"/>
</dbReference>
<dbReference type="CDD" id="cd11377">
    <property type="entry name" value="Pro-peptidase_S53"/>
    <property type="match status" value="1"/>
</dbReference>
<feature type="binding site" evidence="15">
    <location>
        <position position="482"/>
    </location>
    <ligand>
        <name>Ca(2+)</name>
        <dbReference type="ChEBI" id="CHEBI:29108"/>
    </ligand>
</feature>
<keyword evidence="11 15" id="KW-0106">Calcium</keyword>
<comment type="function">
    <text evidence="2">Secreted tripeptidyl-peptidase which degrades proteins at acidic pHs and is involved in virulence.</text>
</comment>
<dbReference type="PANTHER" id="PTHR14218:SF15">
    <property type="entry name" value="TRIPEPTIDYL-PEPTIDASE 1"/>
    <property type="match status" value="1"/>
</dbReference>
<evidence type="ECO:0000259" key="16">
    <source>
        <dbReference type="PROSITE" id="PS51695"/>
    </source>
</evidence>
<dbReference type="InterPro" id="IPR015366">
    <property type="entry name" value="S53_propep"/>
</dbReference>
<evidence type="ECO:0000313" key="18">
    <source>
        <dbReference type="Proteomes" id="UP000053558"/>
    </source>
</evidence>
<evidence type="ECO:0000313" key="17">
    <source>
        <dbReference type="EMBL" id="EIW76535.1"/>
    </source>
</evidence>
<dbReference type="FunFam" id="3.40.50.200:FF:000015">
    <property type="entry name" value="Tripeptidyl peptidase A"/>
    <property type="match status" value="1"/>
</dbReference>
<dbReference type="PROSITE" id="PS00138">
    <property type="entry name" value="SUBTILASE_SER"/>
    <property type="match status" value="1"/>
</dbReference>
<evidence type="ECO:0000256" key="13">
    <source>
        <dbReference type="ARBA" id="ARBA00023145"/>
    </source>
</evidence>
<keyword evidence="6 15" id="KW-0645">Protease</keyword>
<evidence type="ECO:0000256" key="8">
    <source>
        <dbReference type="ARBA" id="ARBA00022729"/>
    </source>
</evidence>
<keyword evidence="8" id="KW-0732">Signal</keyword>
<sequence>MHLSKEEVHALMAPTQDTHEVVNEWLASHGLDESSLVRSSIKDWVSFLVPVSLAEEMFDTHFHVYKHDQSAEAVIRTTSYSLPEVLHAHIDLVHPMIMYTSPKPFRSALHFAGGERRDVDVMATTTGTVTSPSGNTVNASCKSTITPDCLRQLYNVGNYTSSASNGNSIAVTAYIQEYANFADYQQFLRAQAPDAAGSNFSVISIAGGQNNQTLNQSGEEAALDIDYAFSLAHPIPSTFYTVGGTPTGINWTLPILEFIDYVLNQTDIPQVISTSYGQPEDTVPFSYANKVCQGFAALGARGVSVLFASGDYGVGLCEANATNPQFQPQWPATCPYVTSVGATQDIPEVAWQYSGGGFSSYYPRPPYQDEAAQAFLSQVGSAYEGQYNSSGRGHPDISAQGVNYLIIKGGNVTSASGTSASSPVVAALVAMLNDARIKAGMSTLGFLNPLLYSQGASALNDITKGSNPGCGTPGFNATKGWDPVTGLGTPDFSRLKDLVLSSNISLSD</sequence>
<keyword evidence="12" id="KW-0843">Virulence</keyword>
<comment type="caution">
    <text evidence="17">The sequence shown here is derived from an EMBL/GenBank/DDBJ whole genome shotgun (WGS) entry which is preliminary data.</text>
</comment>
<evidence type="ECO:0000256" key="10">
    <source>
        <dbReference type="ARBA" id="ARBA00022825"/>
    </source>
</evidence>
<comment type="subcellular location">
    <subcellularLocation>
        <location evidence="3">Secreted</location>
        <location evidence="3">Extracellular space</location>
    </subcellularLocation>
</comment>
<keyword evidence="7 15" id="KW-0479">Metal-binding</keyword>
<evidence type="ECO:0000256" key="1">
    <source>
        <dbReference type="ARBA" id="ARBA00001910"/>
    </source>
</evidence>
<dbReference type="PROSITE" id="PS51695">
    <property type="entry name" value="SEDOLISIN"/>
    <property type="match status" value="1"/>
</dbReference>
<dbReference type="InterPro" id="IPR023828">
    <property type="entry name" value="Peptidase_S8_Ser-AS"/>
</dbReference>
<evidence type="ECO:0000256" key="3">
    <source>
        <dbReference type="ARBA" id="ARBA00004239"/>
    </source>
</evidence>
<proteinExistence type="predicted"/>
<evidence type="ECO:0000256" key="14">
    <source>
        <dbReference type="ARBA" id="ARBA00023180"/>
    </source>
</evidence>
<keyword evidence="14" id="KW-0325">Glycoprotein</keyword>
<reference evidence="18" key="1">
    <citation type="journal article" date="2012" name="Science">
        <title>The Paleozoic origin of enzymatic lignin decomposition reconstructed from 31 fungal genomes.</title>
        <authorList>
            <person name="Floudas D."/>
            <person name="Binder M."/>
            <person name="Riley R."/>
            <person name="Barry K."/>
            <person name="Blanchette R.A."/>
            <person name="Henrissat B."/>
            <person name="Martinez A.T."/>
            <person name="Otillar R."/>
            <person name="Spatafora J.W."/>
            <person name="Yadav J.S."/>
            <person name="Aerts A."/>
            <person name="Benoit I."/>
            <person name="Boyd A."/>
            <person name="Carlson A."/>
            <person name="Copeland A."/>
            <person name="Coutinho P.M."/>
            <person name="de Vries R.P."/>
            <person name="Ferreira P."/>
            <person name="Findley K."/>
            <person name="Foster B."/>
            <person name="Gaskell J."/>
            <person name="Glotzer D."/>
            <person name="Gorecki P."/>
            <person name="Heitman J."/>
            <person name="Hesse C."/>
            <person name="Hori C."/>
            <person name="Igarashi K."/>
            <person name="Jurgens J.A."/>
            <person name="Kallen N."/>
            <person name="Kersten P."/>
            <person name="Kohler A."/>
            <person name="Kuees U."/>
            <person name="Kumar T.K.A."/>
            <person name="Kuo A."/>
            <person name="LaButti K."/>
            <person name="Larrondo L.F."/>
            <person name="Lindquist E."/>
            <person name="Ling A."/>
            <person name="Lombard V."/>
            <person name="Lucas S."/>
            <person name="Lundell T."/>
            <person name="Martin R."/>
            <person name="McLaughlin D.J."/>
            <person name="Morgenstern I."/>
            <person name="Morin E."/>
            <person name="Murat C."/>
            <person name="Nagy L.G."/>
            <person name="Nolan M."/>
            <person name="Ohm R.A."/>
            <person name="Patyshakuliyeva A."/>
            <person name="Rokas A."/>
            <person name="Ruiz-Duenas F.J."/>
            <person name="Sabat G."/>
            <person name="Salamov A."/>
            <person name="Samejima M."/>
            <person name="Schmutz J."/>
            <person name="Slot J.C."/>
            <person name="St John F."/>
            <person name="Stenlid J."/>
            <person name="Sun H."/>
            <person name="Sun S."/>
            <person name="Syed K."/>
            <person name="Tsang A."/>
            <person name="Wiebenga A."/>
            <person name="Young D."/>
            <person name="Pisabarro A."/>
            <person name="Eastwood D.C."/>
            <person name="Martin F."/>
            <person name="Cullen D."/>
            <person name="Grigoriev I.V."/>
            <person name="Hibbett D.S."/>
        </authorList>
    </citation>
    <scope>NUCLEOTIDE SEQUENCE [LARGE SCALE GENOMIC DNA]</scope>
    <source>
        <strain evidence="18">RWD-64-598 SS2</strain>
    </source>
</reference>
<feature type="binding site" evidence="15">
    <location>
        <position position="461"/>
    </location>
    <ligand>
        <name>Ca(2+)</name>
        <dbReference type="ChEBI" id="CHEBI:29108"/>
    </ligand>
</feature>
<evidence type="ECO:0000256" key="5">
    <source>
        <dbReference type="ARBA" id="ARBA00022525"/>
    </source>
</evidence>
<dbReference type="SMART" id="SM00944">
    <property type="entry name" value="Pro-kuma_activ"/>
    <property type="match status" value="1"/>
</dbReference>
<evidence type="ECO:0000256" key="7">
    <source>
        <dbReference type="ARBA" id="ARBA00022723"/>
    </source>
</evidence>
<dbReference type="GO" id="GO:0008240">
    <property type="term" value="F:tripeptidyl-peptidase activity"/>
    <property type="evidence" value="ECO:0007669"/>
    <property type="project" value="UniProtKB-EC"/>
</dbReference>
<dbReference type="InterPro" id="IPR050819">
    <property type="entry name" value="Tripeptidyl-peptidase_I"/>
</dbReference>
<name>A0A5M3MD31_CONPW</name>
<evidence type="ECO:0000256" key="15">
    <source>
        <dbReference type="PROSITE-ProRule" id="PRU01032"/>
    </source>
</evidence>
<evidence type="ECO:0000256" key="4">
    <source>
        <dbReference type="ARBA" id="ARBA00012462"/>
    </source>
</evidence>
<evidence type="ECO:0000256" key="2">
    <source>
        <dbReference type="ARBA" id="ARBA00002451"/>
    </source>
</evidence>
<organism evidence="17 18">
    <name type="scientific">Coniophora puteana (strain RWD-64-598)</name>
    <name type="common">Brown rot fungus</name>
    <dbReference type="NCBI Taxonomy" id="741705"/>
    <lineage>
        <taxon>Eukaryota</taxon>
        <taxon>Fungi</taxon>
        <taxon>Dikarya</taxon>
        <taxon>Basidiomycota</taxon>
        <taxon>Agaricomycotina</taxon>
        <taxon>Agaricomycetes</taxon>
        <taxon>Agaricomycetidae</taxon>
        <taxon>Boletales</taxon>
        <taxon>Coniophorineae</taxon>
        <taxon>Coniophoraceae</taxon>
        <taxon>Coniophora</taxon>
    </lineage>
</organism>
<keyword evidence="9 15" id="KW-0378">Hydrolase</keyword>
<feature type="active site" description="Charge relay system" evidence="15">
    <location>
        <position position="220"/>
    </location>
</feature>
<evidence type="ECO:0000256" key="6">
    <source>
        <dbReference type="ARBA" id="ARBA00022670"/>
    </source>
</evidence>